<dbReference type="Pfam" id="PF19268">
    <property type="entry name" value="CIS_TMP"/>
    <property type="match status" value="1"/>
</dbReference>
<reference evidence="1 2" key="1">
    <citation type="submission" date="2023-05" db="EMBL/GenBank/DDBJ databases">
        <title>Pseudoalteromonas ardens sp. nov., Pseudoalteromonas obscura sp. nov., and Pseudoalteromonas umbrosa sp. nov., isolated from the coral Montipora capitata.</title>
        <authorList>
            <person name="Thomas E.M."/>
            <person name="Smith E.M."/>
            <person name="Papke E."/>
            <person name="Shlafstein M.D."/>
            <person name="Oline D.K."/>
            <person name="Videau P."/>
            <person name="Saw J.H."/>
            <person name="Strangman W.K."/>
            <person name="Ushijima B."/>
        </authorList>
    </citation>
    <scope>NUCLEOTIDE SEQUENCE [LARGE SCALE GENOMIC DNA]</scope>
    <source>
        <strain evidence="1 2">P94</strain>
    </source>
</reference>
<evidence type="ECO:0000313" key="2">
    <source>
        <dbReference type="Proteomes" id="UP001231915"/>
    </source>
</evidence>
<dbReference type="InterPro" id="IPR045538">
    <property type="entry name" value="CIS_TMP"/>
</dbReference>
<gene>
    <name evidence="1" type="ORF">QNM18_01670</name>
</gene>
<protein>
    <submittedName>
        <fullName evidence="1">Contractile injection system tape measure protein</fullName>
    </submittedName>
</protein>
<dbReference type="Proteomes" id="UP001231915">
    <property type="component" value="Unassembled WGS sequence"/>
</dbReference>
<evidence type="ECO:0000313" key="1">
    <source>
        <dbReference type="EMBL" id="MDK2593771.1"/>
    </source>
</evidence>
<dbReference type="RefSeq" id="WP_284136118.1">
    <property type="nucleotide sequence ID" value="NZ_JASJUT010000001.1"/>
</dbReference>
<name>A0ABT7EES3_9GAMM</name>
<sequence length="1231" mass="137830">MNLSIEHIGAELEAPSHLVDSGQHSIADLESLFKNWLHKEINCLQIEIPNIKTSVDSLTLNDIELELPDIDLQALKDNPSGYFAQVFSPVFYAALEQQLYRKINTLGVDDYAFASPVIDHVLQKQRGHLSSRLWQELKRACVYSLHNQPKIFLKLLNSPEWPSLRTQLIPALCQESSDFKALIVVVSAGAISQKSAGFISKLSAQARIDLWADIELLHTAYVFDAEIPKQRMTLLAKAYQFYAEQSAFDKRTRKAVLKTLSSRGAALNALTTWFAIKEKSQLTSADCNTLTCLARKACDKSMPEFITSVAAQPYQQSVLAELLSVSDDVADLGGEAQHQPLRSTEYLVAQVRTQLGGGCRKTIRALDALLKLLQKHLAHADLPAMNQLCWFQYLAQHDIDQYLPSPILKSLQRFLNEVLPEQKEQYLQLRAMGRALTLIGREKRIQNQLAKPQYTLRYAKRIFALLCQIKNIPQQLIENLNTILLNQLGSREGVDLQRDISVYLESLLAIEAWLVRARTVADPLQNKQLVNEQPIVASQMHQGALTVSNKTEADRDTAQEKSRLARAANLALSNVCTTEPSARFVFHSGQFVYMESVQQAQQRLTLSALSSQLNIQAKYELKQKIAGLGITELDQFIQEHTASFLVEHTQLSSYQSDMHDDEAASKKQSHPLILDLVQICASLVKELDGILKLINSAQTQWTRSTRQADDGFTANHSEYVVKNESRINAGVDPKSENVTQRVAVDKSPSPHAQLDFARELLVVSQLKRYCMAFHQAISVNRTLFQLHGTHDVTVQLMAYIQSWQSMFTTLEQSQRVTALHRAFTLSLTALNTLRQRVYALNPYIQSQAQKHQMWWLTLLDIVHTPEELSTKLAKENQQVAELETNEIALTSHDKAKSVDTDSSSSNEVPLFDIGELQSAQSLTEATKLLNTYKTRNGTVATKVNSLRHSIATKTYDIAKEQGFVSGVADVALGENKSLNASLGDRFEKVEGARGSLQQDALGVLNAGAVDKHVSRVIAKMSEQANKQQNIMLRLGIESLKTHSEQVASELKHHYQQSSEQLISDDAGVVLLWPFFEILFTKMSLLDKSQSEQVTFKDAAAQHKAYSLLCSLASLEPNSTETYVINALLGLPIEYEFEEVDSLNDEELDELHTLISAAIARWEALKGMPVESFKAMFLQRSGEVKLTANGVSVVVESKPQDVLLMKLPWGLGIVQLPWLGNDLVNIEWQYGF</sequence>
<organism evidence="1 2">
    <name type="scientific">Pseudoalteromonas obscura</name>
    <dbReference type="NCBI Taxonomy" id="3048491"/>
    <lineage>
        <taxon>Bacteria</taxon>
        <taxon>Pseudomonadati</taxon>
        <taxon>Pseudomonadota</taxon>
        <taxon>Gammaproteobacteria</taxon>
        <taxon>Alteromonadales</taxon>
        <taxon>Pseudoalteromonadaceae</taxon>
        <taxon>Pseudoalteromonas</taxon>
    </lineage>
</organism>
<keyword evidence="2" id="KW-1185">Reference proteome</keyword>
<comment type="caution">
    <text evidence="1">The sequence shown here is derived from an EMBL/GenBank/DDBJ whole genome shotgun (WGS) entry which is preliminary data.</text>
</comment>
<dbReference type="EMBL" id="JASJUT010000001">
    <property type="protein sequence ID" value="MDK2593771.1"/>
    <property type="molecule type" value="Genomic_DNA"/>
</dbReference>
<accession>A0ABT7EES3</accession>
<proteinExistence type="predicted"/>